<dbReference type="InterPro" id="IPR008257">
    <property type="entry name" value="Pept_M19"/>
</dbReference>
<dbReference type="AlphaFoldDB" id="A0A3B0S4L0"/>
<dbReference type="EMBL" id="UOEK01000157">
    <property type="protein sequence ID" value="VAV99189.1"/>
    <property type="molecule type" value="Genomic_DNA"/>
</dbReference>
<dbReference type="GO" id="GO:0070573">
    <property type="term" value="F:metallodipeptidase activity"/>
    <property type="evidence" value="ECO:0007669"/>
    <property type="project" value="InterPro"/>
</dbReference>
<dbReference type="SUPFAM" id="SSF51556">
    <property type="entry name" value="Metallo-dependent hydrolases"/>
    <property type="match status" value="1"/>
</dbReference>
<dbReference type="CDD" id="cd01301">
    <property type="entry name" value="rDP_like"/>
    <property type="match status" value="1"/>
</dbReference>
<evidence type="ECO:0000313" key="1">
    <source>
        <dbReference type="EMBL" id="VAV99189.1"/>
    </source>
</evidence>
<dbReference type="Gene3D" id="3.20.20.140">
    <property type="entry name" value="Metal-dependent hydrolases"/>
    <property type="match status" value="1"/>
</dbReference>
<proteinExistence type="predicted"/>
<dbReference type="PROSITE" id="PS51365">
    <property type="entry name" value="RENAL_DIPEPTIDASE_2"/>
    <property type="match status" value="1"/>
</dbReference>
<gene>
    <name evidence="1" type="ORF">MNBD_ACTINO02-2555</name>
</gene>
<dbReference type="PANTHER" id="PTHR10443">
    <property type="entry name" value="MICROSOMAL DIPEPTIDASE"/>
    <property type="match status" value="1"/>
</dbReference>
<organism evidence="1">
    <name type="scientific">hydrothermal vent metagenome</name>
    <dbReference type="NCBI Taxonomy" id="652676"/>
    <lineage>
        <taxon>unclassified sequences</taxon>
        <taxon>metagenomes</taxon>
        <taxon>ecological metagenomes</taxon>
    </lineage>
</organism>
<accession>A0A3B0S4L0</accession>
<dbReference type="InterPro" id="IPR032466">
    <property type="entry name" value="Metal_Hydrolase"/>
</dbReference>
<sequence>MTDFVAEAQRIHADLPVIDGHNDFPWEVRTKANSSFDSMDPSTPLPHVHTDIERLRRGGVGAQFWSVYVPCESESPFKHTMEQIDLVEQMNERYPDAFEAATTAAEVRRIRASGRTASLMGAEGGHSIENSIDKLHTLFGRGVRYMTLTHADTLDWADSATDEARHGGLTDFGRDIVREMNAMGMIVDISHVSADTMRDALDVTTLPVMASHSSAYAVSGNARNVPDDVLRAVAGNGGVIMVNFFSLFVVPDTGDRTMKHFEVTRRIRTATSNEDEFIAAMAEYTAENPVPIGDIEIVLDHIEHIAEVAGVDHVGLGSDFDGVTLLPKGLEDVSTYPNITAGLLARSWSETDIRKMLGENVLRVLEANER</sequence>
<protein>
    <submittedName>
        <fullName evidence="1">Zn-dependent dipeptidase-like protein</fullName>
    </submittedName>
</protein>
<dbReference type="PANTHER" id="PTHR10443:SF12">
    <property type="entry name" value="DIPEPTIDASE"/>
    <property type="match status" value="1"/>
</dbReference>
<name>A0A3B0S4L0_9ZZZZ</name>
<reference evidence="1" key="1">
    <citation type="submission" date="2018-06" db="EMBL/GenBank/DDBJ databases">
        <authorList>
            <person name="Zhirakovskaya E."/>
        </authorList>
    </citation>
    <scope>NUCLEOTIDE SEQUENCE</scope>
</reference>
<dbReference type="GO" id="GO:0006508">
    <property type="term" value="P:proteolysis"/>
    <property type="evidence" value="ECO:0007669"/>
    <property type="project" value="InterPro"/>
</dbReference>
<dbReference type="Pfam" id="PF01244">
    <property type="entry name" value="Peptidase_M19"/>
    <property type="match status" value="1"/>
</dbReference>